<dbReference type="AlphaFoldDB" id="A0A0D0E7H1"/>
<sequence length="195" mass="22137">MPLVTAGFVTIMVSTYVDGHKCTNVIRYHQGVFIPAMIKNEQHLQIWEKDSVTSKLTLLPGERQVKEWFHNKVTFYANDWHHLGWIHIDAGSDPRPKGEGTSIMVSDFVSADRGWCRSPDGQESAWVLFRAGKAHDGWFMNDDILKQTSQTMDILEKHHPNSDHVLIFDNATTHLKRADNALSAQTCPKEQRNGG</sequence>
<dbReference type="OrthoDB" id="6511194at2759"/>
<organism evidence="1 2">
    <name type="scientific">Paxillus rubicundulus Ve08.2h10</name>
    <dbReference type="NCBI Taxonomy" id="930991"/>
    <lineage>
        <taxon>Eukaryota</taxon>
        <taxon>Fungi</taxon>
        <taxon>Dikarya</taxon>
        <taxon>Basidiomycota</taxon>
        <taxon>Agaricomycotina</taxon>
        <taxon>Agaricomycetes</taxon>
        <taxon>Agaricomycetidae</taxon>
        <taxon>Boletales</taxon>
        <taxon>Paxilineae</taxon>
        <taxon>Paxillaceae</taxon>
        <taxon>Paxillus</taxon>
    </lineage>
</organism>
<proteinExistence type="predicted"/>
<dbReference type="EMBL" id="KN825139">
    <property type="protein sequence ID" value="KIK93975.1"/>
    <property type="molecule type" value="Genomic_DNA"/>
</dbReference>
<evidence type="ECO:0000313" key="2">
    <source>
        <dbReference type="Proteomes" id="UP000054538"/>
    </source>
</evidence>
<dbReference type="InParanoid" id="A0A0D0E7H1"/>
<protein>
    <recommendedName>
        <fullName evidence="3">Tc1-like transposase DDE domain-containing protein</fullName>
    </recommendedName>
</protein>
<dbReference type="Proteomes" id="UP000054538">
    <property type="component" value="Unassembled WGS sequence"/>
</dbReference>
<accession>A0A0D0E7H1</accession>
<reference evidence="1 2" key="1">
    <citation type="submission" date="2014-04" db="EMBL/GenBank/DDBJ databases">
        <authorList>
            <consortium name="DOE Joint Genome Institute"/>
            <person name="Kuo A."/>
            <person name="Kohler A."/>
            <person name="Jargeat P."/>
            <person name="Nagy L.G."/>
            <person name="Floudas D."/>
            <person name="Copeland A."/>
            <person name="Barry K.W."/>
            <person name="Cichocki N."/>
            <person name="Veneault-Fourrey C."/>
            <person name="LaButti K."/>
            <person name="Lindquist E.A."/>
            <person name="Lipzen A."/>
            <person name="Lundell T."/>
            <person name="Morin E."/>
            <person name="Murat C."/>
            <person name="Sun H."/>
            <person name="Tunlid A."/>
            <person name="Henrissat B."/>
            <person name="Grigoriev I.V."/>
            <person name="Hibbett D.S."/>
            <person name="Martin F."/>
            <person name="Nordberg H.P."/>
            <person name="Cantor M.N."/>
            <person name="Hua S.X."/>
        </authorList>
    </citation>
    <scope>NUCLEOTIDE SEQUENCE [LARGE SCALE GENOMIC DNA]</scope>
    <source>
        <strain evidence="1 2">Ve08.2h10</strain>
    </source>
</reference>
<evidence type="ECO:0008006" key="3">
    <source>
        <dbReference type="Google" id="ProtNLM"/>
    </source>
</evidence>
<reference evidence="2" key="2">
    <citation type="submission" date="2015-01" db="EMBL/GenBank/DDBJ databases">
        <title>Evolutionary Origins and Diversification of the Mycorrhizal Mutualists.</title>
        <authorList>
            <consortium name="DOE Joint Genome Institute"/>
            <consortium name="Mycorrhizal Genomics Consortium"/>
            <person name="Kohler A."/>
            <person name="Kuo A."/>
            <person name="Nagy L.G."/>
            <person name="Floudas D."/>
            <person name="Copeland A."/>
            <person name="Barry K.W."/>
            <person name="Cichocki N."/>
            <person name="Veneault-Fourrey C."/>
            <person name="LaButti K."/>
            <person name="Lindquist E.A."/>
            <person name="Lipzen A."/>
            <person name="Lundell T."/>
            <person name="Morin E."/>
            <person name="Murat C."/>
            <person name="Riley R."/>
            <person name="Ohm R."/>
            <person name="Sun H."/>
            <person name="Tunlid A."/>
            <person name="Henrissat B."/>
            <person name="Grigoriev I.V."/>
            <person name="Hibbett D.S."/>
            <person name="Martin F."/>
        </authorList>
    </citation>
    <scope>NUCLEOTIDE SEQUENCE [LARGE SCALE GENOMIC DNA]</scope>
    <source>
        <strain evidence="2">Ve08.2h10</strain>
    </source>
</reference>
<dbReference type="HOGENOM" id="CLU_005726_2_3_1"/>
<evidence type="ECO:0000313" key="1">
    <source>
        <dbReference type="EMBL" id="KIK93975.1"/>
    </source>
</evidence>
<keyword evidence="2" id="KW-1185">Reference proteome</keyword>
<gene>
    <name evidence="1" type="ORF">PAXRUDRAFT_785281</name>
</gene>
<name>A0A0D0E7H1_9AGAM</name>